<keyword evidence="2" id="KW-1185">Reference proteome</keyword>
<accession>A0A1Y5SNQ8</accession>
<dbReference type="EMBL" id="FWFL01000005">
    <property type="protein sequence ID" value="SLN44741.1"/>
    <property type="molecule type" value="Genomic_DNA"/>
</dbReference>
<dbReference type="PANTHER" id="PTHR37418:SF1">
    <property type="entry name" value="3-KETO-5-AMINOHEXANOATE CLEAVAGE PROTEIN"/>
    <property type="match status" value="1"/>
</dbReference>
<dbReference type="EC" id="2.-.-.-" evidence="1"/>
<sequence length="259" mass="28335">MIPLPRLMVAPNGARLGPKDHPKLPVTLPQIIDTARDCFAAGADGLHLHLRDTEGKHILDTGLYREALAQLTATLPNMSVQITTESNGLYQPPHQRKIALSSGARLVSVSVREMASDTTDETLADFYAQCVAAGIAVQHILYDVSDFSLLRRVLPETLFHKPELQLIFVLGRYSESNEGSPSNLDPFLRYMQAHALKPDWAVCAFGAGETACLRYAHELGGKCRVGFENSMFREDGAIAQDNAQRVSDIAATIALRQIA</sequence>
<dbReference type="InterPro" id="IPR013785">
    <property type="entry name" value="Aldolase_TIM"/>
</dbReference>
<dbReference type="InterPro" id="IPR008567">
    <property type="entry name" value="BKACE"/>
</dbReference>
<dbReference type="Gene3D" id="3.20.20.70">
    <property type="entry name" value="Aldolase class I"/>
    <property type="match status" value="1"/>
</dbReference>
<protein>
    <submittedName>
        <fullName evidence="1">3-keto-5-aminohexanoate cleavage enzyme</fullName>
        <ecNumber evidence="1">2.-.-.-</ecNumber>
    </submittedName>
</protein>
<dbReference type="GO" id="GO:0043720">
    <property type="term" value="F:3-keto-5-aminohexanoate cleavage activity"/>
    <property type="evidence" value="ECO:0007669"/>
    <property type="project" value="InterPro"/>
</dbReference>
<reference evidence="1 2" key="1">
    <citation type="submission" date="2017-03" db="EMBL/GenBank/DDBJ databases">
        <authorList>
            <person name="Afonso C.L."/>
            <person name="Miller P.J."/>
            <person name="Scott M.A."/>
            <person name="Spackman E."/>
            <person name="Goraichik I."/>
            <person name="Dimitrov K.M."/>
            <person name="Suarez D.L."/>
            <person name="Swayne D.E."/>
        </authorList>
    </citation>
    <scope>NUCLEOTIDE SEQUENCE [LARGE SCALE GENOMIC DNA]</scope>
    <source>
        <strain evidence="1 2">CECT 8287</strain>
    </source>
</reference>
<dbReference type="OrthoDB" id="9805277at2"/>
<evidence type="ECO:0000313" key="1">
    <source>
        <dbReference type="EMBL" id="SLN44741.1"/>
    </source>
</evidence>
<dbReference type="PANTHER" id="PTHR37418">
    <property type="entry name" value="3-KETO-5-AMINOHEXANOATE CLEAVAGE ENZYME-RELATED"/>
    <property type="match status" value="1"/>
</dbReference>
<dbReference type="Proteomes" id="UP000193827">
    <property type="component" value="Unassembled WGS sequence"/>
</dbReference>
<dbReference type="AlphaFoldDB" id="A0A1Y5SNQ8"/>
<keyword evidence="1" id="KW-0808">Transferase</keyword>
<proteinExistence type="predicted"/>
<dbReference type="Pfam" id="PF05853">
    <property type="entry name" value="BKACE"/>
    <property type="match status" value="1"/>
</dbReference>
<gene>
    <name evidence="1" type="primary">kce_3</name>
    <name evidence="1" type="ORF">PEL8287_02281</name>
</gene>
<evidence type="ECO:0000313" key="2">
    <source>
        <dbReference type="Proteomes" id="UP000193827"/>
    </source>
</evidence>
<organism evidence="1 2">
    <name type="scientific">Roseovarius litorisediminis</name>
    <dbReference type="NCBI Taxonomy" id="1312363"/>
    <lineage>
        <taxon>Bacteria</taxon>
        <taxon>Pseudomonadati</taxon>
        <taxon>Pseudomonadota</taxon>
        <taxon>Alphaproteobacteria</taxon>
        <taxon>Rhodobacterales</taxon>
        <taxon>Roseobacteraceae</taxon>
        <taxon>Roseovarius</taxon>
    </lineage>
</organism>
<dbReference type="RefSeq" id="WP_085892493.1">
    <property type="nucleotide sequence ID" value="NZ_FWFL01000005.1"/>
</dbReference>
<name>A0A1Y5SNQ8_9RHOB</name>